<dbReference type="EMBL" id="LR743512">
    <property type="protein sequence ID" value="CAA2145570.1"/>
    <property type="molecule type" value="Genomic_DNA"/>
</dbReference>
<dbReference type="AlphaFoldDB" id="A0A679K7I8"/>
<accession>A0A679K7I8</accession>
<name>A0A679K7I8_9HYPH</name>
<sequence>MMAGFVLDEATKFLDAPFAITSAAVLRQVWSTRGIEFRAMDIQFVGLLELLRVLQAIPSETSLVQEILRSGPHTLYVFHPGDGCQIVGAVLHGKANVELPNPLVLKRGRGGRRPRSALTSKQLDLFGAAFA</sequence>
<evidence type="ECO:0000313" key="1">
    <source>
        <dbReference type="EMBL" id="CAA2145570.1"/>
    </source>
</evidence>
<gene>
    <name evidence="1" type="ORF">MBLL_04696</name>
</gene>
<reference evidence="1" key="1">
    <citation type="submission" date="2019-12" db="EMBL/GenBank/DDBJ databases">
        <authorList>
            <person name="Cremers G."/>
        </authorList>
    </citation>
    <scope>NUCLEOTIDE SEQUENCE</scope>
    <source>
        <strain evidence="1">Mbul2</strain>
        <plasmid evidence="1">3</plasmid>
    </source>
</reference>
<geneLocation type="plasmid" evidence="1">
    <name>3</name>
</geneLocation>
<proteinExistence type="predicted"/>
<protein>
    <submittedName>
        <fullName evidence="1">Uncharacterized protein</fullName>
    </submittedName>
</protein>
<organism evidence="1">
    <name type="scientific">Methylobacterium bullatum</name>
    <dbReference type="NCBI Taxonomy" id="570505"/>
    <lineage>
        <taxon>Bacteria</taxon>
        <taxon>Pseudomonadati</taxon>
        <taxon>Pseudomonadota</taxon>
        <taxon>Alphaproteobacteria</taxon>
        <taxon>Hyphomicrobiales</taxon>
        <taxon>Methylobacteriaceae</taxon>
        <taxon>Methylobacterium</taxon>
    </lineage>
</organism>
<keyword evidence="1" id="KW-0614">Plasmid</keyword>